<evidence type="ECO:0000313" key="2">
    <source>
        <dbReference type="EMBL" id="SMD32679.1"/>
    </source>
</evidence>
<name>A0A1W2G7L5_REIFA</name>
<dbReference type="EMBL" id="FWYF01000001">
    <property type="protein sequence ID" value="SMD32679.1"/>
    <property type="molecule type" value="Genomic_DNA"/>
</dbReference>
<dbReference type="Proteomes" id="UP000192472">
    <property type="component" value="Unassembled WGS sequence"/>
</dbReference>
<dbReference type="AlphaFoldDB" id="A0A1W2G7L5"/>
<proteinExistence type="predicted"/>
<dbReference type="RefSeq" id="WP_084371330.1">
    <property type="nucleotide sequence ID" value="NZ_FWYF01000001.1"/>
</dbReference>
<accession>A0A1W2G7L5</accession>
<evidence type="ECO:0000256" key="1">
    <source>
        <dbReference type="SAM" id="SignalP"/>
    </source>
</evidence>
<protein>
    <recommendedName>
        <fullName evidence="4">Outer membrane protein beta-barrel domain-containing protein</fullName>
    </recommendedName>
</protein>
<organism evidence="2 3">
    <name type="scientific">Reichenbachiella faecimaris</name>
    <dbReference type="NCBI Taxonomy" id="692418"/>
    <lineage>
        <taxon>Bacteria</taxon>
        <taxon>Pseudomonadati</taxon>
        <taxon>Bacteroidota</taxon>
        <taxon>Cytophagia</taxon>
        <taxon>Cytophagales</taxon>
        <taxon>Reichenbachiellaceae</taxon>
        <taxon>Reichenbachiella</taxon>
    </lineage>
</organism>
<dbReference type="STRING" id="692418.SAMN04488029_1029"/>
<evidence type="ECO:0008006" key="4">
    <source>
        <dbReference type="Google" id="ProtNLM"/>
    </source>
</evidence>
<sequence length="279" mass="31276">MKTTQLLLGLLLLSISTFGQTIIPQKADTIDQKPKLQYFGDEGIEKDSVDIKEESELVRSVKPDTVTTQPVIIKYYQATEPYQPVEEEKPKRNKHQIKTLTGKMNHSGGYGAISFKTSEFKDETLVMGGVRGAWIVNRTLAIGIDAYGIIPTTKYQDIDPNDMTKKLRLLGGYGGLMLEPILFSNEVVHLTFPVSAGAGWLGYEDPDHEDFLNDSDGIIDEDVFWYVEPGANLEINIAHNFRLDLGVSKRFTQDLQLVNTATDEFDEISYYLTLKIGGF</sequence>
<keyword evidence="1" id="KW-0732">Signal</keyword>
<reference evidence="2 3" key="1">
    <citation type="submission" date="2017-04" db="EMBL/GenBank/DDBJ databases">
        <authorList>
            <person name="Afonso C.L."/>
            <person name="Miller P.J."/>
            <person name="Scott M.A."/>
            <person name="Spackman E."/>
            <person name="Goraichik I."/>
            <person name="Dimitrov K.M."/>
            <person name="Suarez D.L."/>
            <person name="Swayne D.E."/>
        </authorList>
    </citation>
    <scope>NUCLEOTIDE SEQUENCE [LARGE SCALE GENOMIC DNA]</scope>
    <source>
        <strain evidence="2 3">DSM 26133</strain>
    </source>
</reference>
<evidence type="ECO:0000313" key="3">
    <source>
        <dbReference type="Proteomes" id="UP000192472"/>
    </source>
</evidence>
<dbReference type="OrthoDB" id="1122635at2"/>
<feature type="signal peptide" evidence="1">
    <location>
        <begin position="1"/>
        <end position="21"/>
    </location>
</feature>
<keyword evidence="3" id="KW-1185">Reference proteome</keyword>
<gene>
    <name evidence="2" type="ORF">SAMN04488029_1029</name>
</gene>
<feature type="chain" id="PRO_5012822862" description="Outer membrane protein beta-barrel domain-containing protein" evidence="1">
    <location>
        <begin position="22"/>
        <end position="279"/>
    </location>
</feature>